<evidence type="ECO:0000313" key="1">
    <source>
        <dbReference type="EMBL" id="AZL73543.1"/>
    </source>
</evidence>
<dbReference type="RefSeq" id="WP_125463672.1">
    <property type="nucleotide sequence ID" value="NZ_CP034337.1"/>
</dbReference>
<sequence>MQPAEQIKPDLEYGQNGFAAFPPLPGQSRPYPGACHALENGGIVVALLDLAADRRGVFIRLDEQGHLDETFGENGFKRVAHGGSSLFGYLEFRDLLHIPAEHGGGYVAISHPELPVHKDDVSNRQAIHIAFTRFTDSLDIQSAFGDAGVSMPTYNADDYGGWEETGAAERQLHQSVNEEQSSRSTNRGFSVKERKLRVIHSAHVRNSGFNFFRLLLLEVDLDTGHVSSVALQETDLGNPSGEYQSCVFLNDGRVVVAGRHGLRGDGAPLVAAYMPNGELDLGFGPTPDQKAGYVAYVSGLGNVWYEPNKRLLVKADRLRGMLFNGEHDNTFNGDGFASAGFFVQGLLDSGNGFINGEYDSGLLLQRWTESGLDMAFGSQGFYLNSEFNASGWGAFVEGFGLLYSTQYMAVPSLPVGILKLLWQPV</sequence>
<protein>
    <recommendedName>
        <fullName evidence="3">Delta-60 repeat domain-containing protein</fullName>
    </recommendedName>
</protein>
<gene>
    <name evidence="1" type="ORF">EI693_10790</name>
</gene>
<name>A0ABN5TEM0_9PSED</name>
<organism evidence="1 2">
    <name type="scientific">Pseudomonas oryziphila</name>
    <dbReference type="NCBI Taxonomy" id="2894079"/>
    <lineage>
        <taxon>Bacteria</taxon>
        <taxon>Pseudomonadati</taxon>
        <taxon>Pseudomonadota</taxon>
        <taxon>Gammaproteobacteria</taxon>
        <taxon>Pseudomonadales</taxon>
        <taxon>Pseudomonadaceae</taxon>
        <taxon>Pseudomonas</taxon>
    </lineage>
</organism>
<dbReference type="Proteomes" id="UP000272622">
    <property type="component" value="Chromosome"/>
</dbReference>
<evidence type="ECO:0000313" key="2">
    <source>
        <dbReference type="Proteomes" id="UP000272622"/>
    </source>
</evidence>
<keyword evidence="2" id="KW-1185">Reference proteome</keyword>
<dbReference type="EMBL" id="CP034337">
    <property type="protein sequence ID" value="AZL73543.1"/>
    <property type="molecule type" value="Genomic_DNA"/>
</dbReference>
<proteinExistence type="predicted"/>
<evidence type="ECO:0008006" key="3">
    <source>
        <dbReference type="Google" id="ProtNLM"/>
    </source>
</evidence>
<reference evidence="1 2" key="1">
    <citation type="submission" date="2018-12" db="EMBL/GenBank/DDBJ databases">
        <authorList>
            <person name="Li S."/>
            <person name="Yang R."/>
            <person name="Chen G."/>
            <person name="Zou L."/>
            <person name="Zhang C."/>
            <person name="Chen Y."/>
            <person name="Liu Z."/>
            <person name="Li Y."/>
            <person name="Yan Y."/>
            <person name="Huang M."/>
            <person name="Chen T."/>
        </authorList>
    </citation>
    <scope>NUCLEOTIDE SEQUENCE [LARGE SCALE GENOMIC DNA]</scope>
    <source>
        <strain evidence="1 2">2014</strain>
    </source>
</reference>
<accession>A0ABN5TEM0</accession>